<dbReference type="HOGENOM" id="CLU_085041_3_0_4"/>
<dbReference type="KEGG" id="gca:Galf_0119"/>
<reference evidence="1 2" key="1">
    <citation type="submission" date="2010-08" db="EMBL/GenBank/DDBJ databases">
        <title>Complete sequence of Gallionella capsiferriformans ES-2.</title>
        <authorList>
            <consortium name="US DOE Joint Genome Institute"/>
            <person name="Lucas S."/>
            <person name="Copeland A."/>
            <person name="Lapidus A."/>
            <person name="Cheng J.-F."/>
            <person name="Bruce D."/>
            <person name="Goodwin L."/>
            <person name="Pitluck S."/>
            <person name="Chertkov O."/>
            <person name="Davenport K.W."/>
            <person name="Detter J.C."/>
            <person name="Han C."/>
            <person name="Tapia R."/>
            <person name="Land M."/>
            <person name="Hauser L."/>
            <person name="Chang Y.-J."/>
            <person name="Jeffries C."/>
            <person name="Kyrpides N."/>
            <person name="Ivanova N."/>
            <person name="Mikhailova N."/>
            <person name="Shelobolina E.S."/>
            <person name="Picardal F."/>
            <person name="Roden E."/>
            <person name="Emerson D."/>
            <person name="Woyke T."/>
        </authorList>
    </citation>
    <scope>NUCLEOTIDE SEQUENCE [LARGE SCALE GENOMIC DNA]</scope>
    <source>
        <strain evidence="1 2">ES-2</strain>
    </source>
</reference>
<evidence type="ECO:0000313" key="2">
    <source>
        <dbReference type="Proteomes" id="UP000001235"/>
    </source>
</evidence>
<dbReference type="SUPFAM" id="SSF48613">
    <property type="entry name" value="Heme oxygenase-like"/>
    <property type="match status" value="1"/>
</dbReference>
<dbReference type="STRING" id="395494.Galf_0119"/>
<accession>D9SIA7</accession>
<name>D9SIA7_GALCS</name>
<dbReference type="RefSeq" id="WP_013292107.1">
    <property type="nucleotide sequence ID" value="NC_014394.1"/>
</dbReference>
<dbReference type="Proteomes" id="UP000001235">
    <property type="component" value="Chromosome"/>
</dbReference>
<dbReference type="InterPro" id="IPR016053">
    <property type="entry name" value="Haem_Oase-like"/>
</dbReference>
<dbReference type="Pfam" id="PF01126">
    <property type="entry name" value="Heme_oxygenase"/>
    <property type="match status" value="1"/>
</dbReference>
<dbReference type="Gene3D" id="1.20.910.10">
    <property type="entry name" value="Heme oxygenase-like"/>
    <property type="match status" value="1"/>
</dbReference>
<organism evidence="1 2">
    <name type="scientific">Gallionella capsiferriformans (strain ES-2)</name>
    <name type="common">Gallionella ferruginea capsiferriformans (strain ES-2)</name>
    <dbReference type="NCBI Taxonomy" id="395494"/>
    <lineage>
        <taxon>Bacteria</taxon>
        <taxon>Pseudomonadati</taxon>
        <taxon>Pseudomonadota</taxon>
        <taxon>Betaproteobacteria</taxon>
        <taxon>Nitrosomonadales</taxon>
        <taxon>Gallionellaceae</taxon>
        <taxon>Gallionella</taxon>
    </lineage>
</organism>
<dbReference type="GO" id="GO:0006788">
    <property type="term" value="P:heme oxidation"/>
    <property type="evidence" value="ECO:0007669"/>
    <property type="project" value="InterPro"/>
</dbReference>
<protein>
    <submittedName>
        <fullName evidence="1">Heme oxygenase-like</fullName>
    </submittedName>
</protein>
<evidence type="ECO:0000313" key="1">
    <source>
        <dbReference type="EMBL" id="ADL54164.1"/>
    </source>
</evidence>
<gene>
    <name evidence="1" type="ordered locus">Galf_0119</name>
</gene>
<sequence>MNHIVQVRLRAVSHASHVRLNHHPLLAGLAGRAYSLSAYRTVLVAYYHLYQLLEMRIEQFIRVNRTPFDYSVRLKLPWLVDDLQFFNENPHVHRPVPQLDFPEITGIGQLIGVLYPVEGATLGGQVISRHLFDKHGLTQGARFFNGYGNVTQENWQQFCLFAESIGGDERQCQAAEAAALLTFNRFEEVLNAYHRADC</sequence>
<dbReference type="CDD" id="cd19166">
    <property type="entry name" value="HemeO-bac"/>
    <property type="match status" value="1"/>
</dbReference>
<dbReference type="eggNOG" id="COG3230">
    <property type="taxonomic scope" value="Bacteria"/>
</dbReference>
<keyword evidence="2" id="KW-1185">Reference proteome</keyword>
<dbReference type="GO" id="GO:0004392">
    <property type="term" value="F:heme oxygenase (decyclizing) activity"/>
    <property type="evidence" value="ECO:0007669"/>
    <property type="project" value="InterPro"/>
</dbReference>
<proteinExistence type="predicted"/>
<dbReference type="AlphaFoldDB" id="D9SIA7"/>
<dbReference type="InterPro" id="IPR016084">
    <property type="entry name" value="Haem_Oase-like_multi-hlx"/>
</dbReference>
<dbReference type="EMBL" id="CP002159">
    <property type="protein sequence ID" value="ADL54164.1"/>
    <property type="molecule type" value="Genomic_DNA"/>
</dbReference>